<dbReference type="SMART" id="SM00331">
    <property type="entry name" value="PP2C_SIG"/>
    <property type="match status" value="1"/>
</dbReference>
<dbReference type="InterPro" id="IPR015655">
    <property type="entry name" value="PP2C"/>
</dbReference>
<accession>A0AAU8IDC6</accession>
<dbReference type="NCBIfam" id="NF033484">
    <property type="entry name" value="Stp1_PP2C_phos"/>
    <property type="match status" value="1"/>
</dbReference>
<name>A0AAU8IDC6_9BACL</name>
<dbReference type="RefSeq" id="WP_129929193.1">
    <property type="nucleotide sequence ID" value="NZ_CP159510.1"/>
</dbReference>
<dbReference type="CDD" id="cd00143">
    <property type="entry name" value="PP2Cc"/>
    <property type="match status" value="1"/>
</dbReference>
<dbReference type="PROSITE" id="PS51746">
    <property type="entry name" value="PPM_2"/>
    <property type="match status" value="1"/>
</dbReference>
<dbReference type="SUPFAM" id="SSF81606">
    <property type="entry name" value="PP2C-like"/>
    <property type="match status" value="1"/>
</dbReference>
<dbReference type="SMART" id="SM00332">
    <property type="entry name" value="PP2Cc"/>
    <property type="match status" value="1"/>
</dbReference>
<evidence type="ECO:0000259" key="1">
    <source>
        <dbReference type="PROSITE" id="PS51746"/>
    </source>
</evidence>
<reference evidence="2" key="1">
    <citation type="submission" date="2024-06" db="EMBL/GenBank/DDBJ databases">
        <authorList>
            <person name="Fan A."/>
            <person name="Zhang F.Y."/>
            <person name="Zhang L."/>
        </authorList>
    </citation>
    <scope>NUCLEOTIDE SEQUENCE</scope>
    <source>
        <strain evidence="2">Y61</strain>
    </source>
</reference>
<sequence>MKAVCNTDCGKVRAHNEDSVGVLTGENGQILSAVADGMGGHAAGEVASRLALEMIEKKWHELDHSLTRDEAIQWLNHLVRSLNVHLFDYAEKHPECHGMGTTLAAALCSEDYIAITAVGDSRIYMWKEGEGIRQCTEDHTLVHELVKSGQISKKDAEVHPDRHVLMRALGTEPAIQLDTQLLNWEGASYLVICSDGLTNELSDEEITVILGEKMSLYEKTEQLIREANDAGGKDNISVIIISHDSDGDRK</sequence>
<feature type="domain" description="PPM-type phosphatase" evidence="1">
    <location>
        <begin position="2"/>
        <end position="243"/>
    </location>
</feature>
<gene>
    <name evidence="2" type="ORF">ABNN70_09855</name>
</gene>
<dbReference type="PANTHER" id="PTHR47992">
    <property type="entry name" value="PROTEIN PHOSPHATASE"/>
    <property type="match status" value="1"/>
</dbReference>
<organism evidence="2">
    <name type="scientific">Sporolactobacillus sp. Y61</name>
    <dbReference type="NCBI Taxonomy" id="3160863"/>
    <lineage>
        <taxon>Bacteria</taxon>
        <taxon>Bacillati</taxon>
        <taxon>Bacillota</taxon>
        <taxon>Bacilli</taxon>
        <taxon>Bacillales</taxon>
        <taxon>Sporolactobacillaceae</taxon>
        <taxon>Sporolactobacillus</taxon>
    </lineage>
</organism>
<dbReference type="EMBL" id="CP159510">
    <property type="protein sequence ID" value="XCJ16008.1"/>
    <property type="molecule type" value="Genomic_DNA"/>
</dbReference>
<dbReference type="AlphaFoldDB" id="A0AAU8IDC6"/>
<proteinExistence type="predicted"/>
<dbReference type="InterPro" id="IPR036457">
    <property type="entry name" value="PPM-type-like_dom_sf"/>
</dbReference>
<dbReference type="Gene3D" id="3.60.40.10">
    <property type="entry name" value="PPM-type phosphatase domain"/>
    <property type="match status" value="1"/>
</dbReference>
<dbReference type="Pfam" id="PF13672">
    <property type="entry name" value="PP2C_2"/>
    <property type="match status" value="1"/>
</dbReference>
<dbReference type="GO" id="GO:0004722">
    <property type="term" value="F:protein serine/threonine phosphatase activity"/>
    <property type="evidence" value="ECO:0007669"/>
    <property type="project" value="InterPro"/>
</dbReference>
<evidence type="ECO:0000313" key="2">
    <source>
        <dbReference type="EMBL" id="XCJ16008.1"/>
    </source>
</evidence>
<protein>
    <submittedName>
        <fullName evidence="2">Stp1/IreP family PP2C-type Ser/Thr phosphatase</fullName>
    </submittedName>
</protein>
<dbReference type="InterPro" id="IPR001932">
    <property type="entry name" value="PPM-type_phosphatase-like_dom"/>
</dbReference>